<dbReference type="EMBL" id="CAADFX010000036">
    <property type="protein sequence ID" value="VFK55717.1"/>
    <property type="molecule type" value="Genomic_DNA"/>
</dbReference>
<evidence type="ECO:0000313" key="9">
    <source>
        <dbReference type="EMBL" id="VFK55717.1"/>
    </source>
</evidence>
<protein>
    <submittedName>
        <fullName evidence="9">Outer membrane protein TolC</fullName>
    </submittedName>
</protein>
<feature type="compositionally biased region" description="Low complexity" evidence="6">
    <location>
        <begin position="128"/>
        <end position="141"/>
    </location>
</feature>
<evidence type="ECO:0000256" key="3">
    <source>
        <dbReference type="ARBA" id="ARBA00022692"/>
    </source>
</evidence>
<gene>
    <name evidence="9" type="ORF">BECKTUN1418D_GA0071000_10366</name>
    <name evidence="8" type="ORF">BECKTUN1418E_GA0071001_10136</name>
    <name evidence="7" type="ORF">BECKTUN1418F_GA0071002_10116</name>
</gene>
<feature type="region of interest" description="Disordered" evidence="6">
    <location>
        <begin position="122"/>
        <end position="142"/>
    </location>
</feature>
<dbReference type="PANTHER" id="PTHR30026">
    <property type="entry name" value="OUTER MEMBRANE PROTEIN TOLC"/>
    <property type="match status" value="1"/>
</dbReference>
<evidence type="ECO:0000256" key="5">
    <source>
        <dbReference type="ARBA" id="ARBA00023237"/>
    </source>
</evidence>
<reference evidence="9" key="1">
    <citation type="submission" date="2019-02" db="EMBL/GenBank/DDBJ databases">
        <authorList>
            <person name="Gruber-Vodicka R. H."/>
            <person name="Seah K. B. B."/>
        </authorList>
    </citation>
    <scope>NUCLEOTIDE SEQUENCE</scope>
    <source>
        <strain evidence="9">BECK_BY1</strain>
        <strain evidence="8">BECK_BY2</strain>
        <strain evidence="7">BECK_BY3</strain>
    </source>
</reference>
<dbReference type="EMBL" id="CAADFY010000011">
    <property type="protein sequence ID" value="VFK52636.1"/>
    <property type="molecule type" value="Genomic_DNA"/>
</dbReference>
<evidence type="ECO:0000313" key="7">
    <source>
        <dbReference type="EMBL" id="VFK52636.1"/>
    </source>
</evidence>
<comment type="subcellular location">
    <subcellularLocation>
        <location evidence="1">Cell outer membrane</location>
    </subcellularLocation>
</comment>
<dbReference type="GO" id="GO:0015562">
    <property type="term" value="F:efflux transmembrane transporter activity"/>
    <property type="evidence" value="ECO:0007669"/>
    <property type="project" value="InterPro"/>
</dbReference>
<name>A0A450ZPL6_9GAMM</name>
<evidence type="ECO:0000313" key="8">
    <source>
        <dbReference type="EMBL" id="VFK53158.1"/>
    </source>
</evidence>
<keyword evidence="3" id="KW-0812">Transmembrane</keyword>
<keyword evidence="4" id="KW-0472">Membrane</keyword>
<evidence type="ECO:0000256" key="4">
    <source>
        <dbReference type="ARBA" id="ARBA00023136"/>
    </source>
</evidence>
<dbReference type="SUPFAM" id="SSF56954">
    <property type="entry name" value="Outer membrane efflux proteins (OEP)"/>
    <property type="match status" value="1"/>
</dbReference>
<dbReference type="Gene3D" id="1.20.1600.10">
    <property type="entry name" value="Outer membrane efflux proteins (OEP)"/>
    <property type="match status" value="1"/>
</dbReference>
<dbReference type="InterPro" id="IPR051906">
    <property type="entry name" value="TolC-like"/>
</dbReference>
<accession>A0A450ZPL6</accession>
<organism evidence="9">
    <name type="scientific">Candidatus Kentrum sp. TUN</name>
    <dbReference type="NCBI Taxonomy" id="2126343"/>
    <lineage>
        <taxon>Bacteria</taxon>
        <taxon>Pseudomonadati</taxon>
        <taxon>Pseudomonadota</taxon>
        <taxon>Gammaproteobacteria</taxon>
        <taxon>Candidatus Kentrum</taxon>
    </lineage>
</organism>
<dbReference type="EMBL" id="CAADFV010000013">
    <property type="protein sequence ID" value="VFK53158.1"/>
    <property type="molecule type" value="Genomic_DNA"/>
</dbReference>
<keyword evidence="5" id="KW-0998">Cell outer membrane</keyword>
<evidence type="ECO:0000256" key="6">
    <source>
        <dbReference type="SAM" id="MobiDB-lite"/>
    </source>
</evidence>
<dbReference type="PANTHER" id="PTHR30026:SF20">
    <property type="entry name" value="OUTER MEMBRANE PROTEIN TOLC"/>
    <property type="match status" value="1"/>
</dbReference>
<proteinExistence type="predicted"/>
<sequence length="569" mass="64765">MADPTITRRYLRRLARLITPISFVALLAACMVTPDPLTRDDLVLQGQNDTDGLFSDTDPLPEVLTLPQAIARALKYNLDHRVKMMKEALALDQMDMDRFDLLPDLVGKAGYRARSEFHASRDMSLTNGTGDSDSYSYSSEKGTSETDLTVSWNILDFGIGYYTAKQNTDLALIATERRRKVIHNLIREVRIAYWRVVAYQVLEGQIHDALELAEKELANADTLVREGLEPIDALRYQKILLENISKLENIRQELSTAHITLALLINAKPGTDIRVAVPEKRNLEPPKWDISLDDMEELAFLNNPDIREKIYESRIAVKETRKAILRTLPGIELAALHRYDSNDFLKNNRWYEWSTTLTWNVFNILSAPERIEYAETNEQVAEMQRLALRMAVLAQVHVANRQFLDALRQFQLADKSSQLDKKIAELTKKRLEGNQSIRDFVYEQTGAIASQLRRYQTYANLEAAYGKLHATLGLDITLKTIASSDDLQETTVAVDNMLSAWKNGNLARRALIDKEEVLTEKIYFMSATGTNAEVTKISLEFMRLLGGNDNSRPDWSRWKGYDISISLSD</sequence>
<dbReference type="GO" id="GO:0015288">
    <property type="term" value="F:porin activity"/>
    <property type="evidence" value="ECO:0007669"/>
    <property type="project" value="TreeGrafter"/>
</dbReference>
<dbReference type="AlphaFoldDB" id="A0A450ZPL6"/>
<evidence type="ECO:0000256" key="2">
    <source>
        <dbReference type="ARBA" id="ARBA00022452"/>
    </source>
</evidence>
<keyword evidence="2" id="KW-1134">Transmembrane beta strand</keyword>
<evidence type="ECO:0000256" key="1">
    <source>
        <dbReference type="ARBA" id="ARBA00004442"/>
    </source>
</evidence>
<dbReference type="GO" id="GO:0009279">
    <property type="term" value="C:cell outer membrane"/>
    <property type="evidence" value="ECO:0007669"/>
    <property type="project" value="UniProtKB-SubCell"/>
</dbReference>
<dbReference type="GO" id="GO:1990281">
    <property type="term" value="C:efflux pump complex"/>
    <property type="evidence" value="ECO:0007669"/>
    <property type="project" value="TreeGrafter"/>
</dbReference>